<dbReference type="Proteomes" id="UP000014500">
    <property type="component" value="Unassembled WGS sequence"/>
</dbReference>
<sequence>MGDDSKCGDDIKDEMSDNGWELRVKEAELQYELESRLNTLNMIRQSVIELKEDIKWHKLEQKWIDQVPQIGEEMLRLVLELDGILQPLLVRRSQLRARLAKLDQ</sequence>
<dbReference type="HOGENOM" id="CLU_2253427_0_0_1"/>
<proteinExistence type="predicted"/>
<dbReference type="EnsemblMetazoa" id="SMAR010403-RA">
    <property type="protein sequence ID" value="SMAR010403-PA"/>
    <property type="gene ID" value="SMAR010403"/>
</dbReference>
<keyword evidence="2" id="KW-1185">Reference proteome</keyword>
<dbReference type="EMBL" id="JH431976">
    <property type="status" value="NOT_ANNOTATED_CDS"/>
    <property type="molecule type" value="Genomic_DNA"/>
</dbReference>
<evidence type="ECO:0000313" key="2">
    <source>
        <dbReference type="Proteomes" id="UP000014500"/>
    </source>
</evidence>
<name>T1J9K6_STRMM</name>
<dbReference type="AlphaFoldDB" id="T1J9K6"/>
<reference evidence="2" key="1">
    <citation type="submission" date="2011-05" db="EMBL/GenBank/DDBJ databases">
        <authorList>
            <person name="Richards S.R."/>
            <person name="Qu J."/>
            <person name="Jiang H."/>
            <person name="Jhangiani S.N."/>
            <person name="Agravi P."/>
            <person name="Goodspeed R."/>
            <person name="Gross S."/>
            <person name="Mandapat C."/>
            <person name="Jackson L."/>
            <person name="Mathew T."/>
            <person name="Pu L."/>
            <person name="Thornton R."/>
            <person name="Saada N."/>
            <person name="Wilczek-Boney K.B."/>
            <person name="Lee S."/>
            <person name="Kovar C."/>
            <person name="Wu Y."/>
            <person name="Scherer S.E."/>
            <person name="Worley K.C."/>
            <person name="Muzny D.M."/>
            <person name="Gibbs R."/>
        </authorList>
    </citation>
    <scope>NUCLEOTIDE SEQUENCE</scope>
    <source>
        <strain evidence="2">Brora</strain>
    </source>
</reference>
<organism evidence="1 2">
    <name type="scientific">Strigamia maritima</name>
    <name type="common">European centipede</name>
    <name type="synonym">Geophilus maritimus</name>
    <dbReference type="NCBI Taxonomy" id="126957"/>
    <lineage>
        <taxon>Eukaryota</taxon>
        <taxon>Metazoa</taxon>
        <taxon>Ecdysozoa</taxon>
        <taxon>Arthropoda</taxon>
        <taxon>Myriapoda</taxon>
        <taxon>Chilopoda</taxon>
        <taxon>Pleurostigmophora</taxon>
        <taxon>Geophilomorpha</taxon>
        <taxon>Linotaeniidae</taxon>
        <taxon>Strigamia</taxon>
    </lineage>
</organism>
<accession>T1J9K6</accession>
<protein>
    <submittedName>
        <fullName evidence="1">Uncharacterized protein</fullName>
    </submittedName>
</protein>
<evidence type="ECO:0000313" key="1">
    <source>
        <dbReference type="EnsemblMetazoa" id="SMAR010403-PA"/>
    </source>
</evidence>
<reference evidence="1" key="2">
    <citation type="submission" date="2015-02" db="UniProtKB">
        <authorList>
            <consortium name="EnsemblMetazoa"/>
        </authorList>
    </citation>
    <scope>IDENTIFICATION</scope>
</reference>